<proteinExistence type="predicted"/>
<protein>
    <recommendedName>
        <fullName evidence="3">Entry exclusion lipoprotein TrbK</fullName>
    </recommendedName>
</protein>
<reference evidence="1 2" key="1">
    <citation type="submission" date="2022-10" db="EMBL/GenBank/DDBJ databases">
        <title>Defluviimonas sp. nov., isolated from ocean surface sediments.</title>
        <authorList>
            <person name="He W."/>
            <person name="Wang L."/>
            <person name="Zhang D.-F."/>
        </authorList>
    </citation>
    <scope>NUCLEOTIDE SEQUENCE [LARGE SCALE GENOMIC DNA]</scope>
    <source>
        <strain evidence="1 2">WL0050</strain>
    </source>
</reference>
<gene>
    <name evidence="1" type="ORF">OEZ71_13165</name>
</gene>
<comment type="caution">
    <text evidence="1">The sequence shown here is derived from an EMBL/GenBank/DDBJ whole genome shotgun (WGS) entry which is preliminary data.</text>
</comment>
<evidence type="ECO:0000313" key="1">
    <source>
        <dbReference type="EMBL" id="MCV2873245.1"/>
    </source>
</evidence>
<sequence length="63" mass="6851">MTRAGRVTAVKNTSFRQRAAAISVATVVLLLVQGCERNPYQLTECVDGKPVVERIHDVAPPNC</sequence>
<dbReference type="PROSITE" id="PS51257">
    <property type="entry name" value="PROKAR_LIPOPROTEIN"/>
    <property type="match status" value="1"/>
</dbReference>
<dbReference type="RefSeq" id="WP_263740450.1">
    <property type="nucleotide sequence ID" value="NZ_JAOWKZ010000003.1"/>
</dbReference>
<evidence type="ECO:0008006" key="3">
    <source>
        <dbReference type="Google" id="ProtNLM"/>
    </source>
</evidence>
<dbReference type="Proteomes" id="UP001652564">
    <property type="component" value="Unassembled WGS sequence"/>
</dbReference>
<evidence type="ECO:0000313" key="2">
    <source>
        <dbReference type="Proteomes" id="UP001652564"/>
    </source>
</evidence>
<dbReference type="EMBL" id="JAOWKZ010000003">
    <property type="protein sequence ID" value="MCV2873245.1"/>
    <property type="molecule type" value="Genomic_DNA"/>
</dbReference>
<keyword evidence="2" id="KW-1185">Reference proteome</keyword>
<organism evidence="1 2">
    <name type="scientific">Albidovulum litorale</name>
    <dbReference type="NCBI Taxonomy" id="2984134"/>
    <lineage>
        <taxon>Bacteria</taxon>
        <taxon>Pseudomonadati</taxon>
        <taxon>Pseudomonadota</taxon>
        <taxon>Alphaproteobacteria</taxon>
        <taxon>Rhodobacterales</taxon>
        <taxon>Paracoccaceae</taxon>
        <taxon>Albidovulum</taxon>
    </lineage>
</organism>
<name>A0ABT2ZQ18_9RHOB</name>
<accession>A0ABT2ZQ18</accession>